<name>A0A645HZB6_9ZZZZ</name>
<sequence>MYDRLGRRDSETPFFVEDLSMYGVEIWSVTEGQQRFESHADKLINYIRY</sequence>
<gene>
    <name evidence="1" type="ORF">SDC9_191913</name>
</gene>
<accession>A0A645HZB6</accession>
<reference evidence="1" key="1">
    <citation type="submission" date="2019-08" db="EMBL/GenBank/DDBJ databases">
        <authorList>
            <person name="Kucharzyk K."/>
            <person name="Murdoch R.W."/>
            <person name="Higgins S."/>
            <person name="Loffler F."/>
        </authorList>
    </citation>
    <scope>NUCLEOTIDE SEQUENCE</scope>
</reference>
<comment type="caution">
    <text evidence="1">The sequence shown here is derived from an EMBL/GenBank/DDBJ whole genome shotgun (WGS) entry which is preliminary data.</text>
</comment>
<proteinExistence type="predicted"/>
<evidence type="ECO:0000313" key="1">
    <source>
        <dbReference type="EMBL" id="MPN44348.1"/>
    </source>
</evidence>
<organism evidence="1">
    <name type="scientific">bioreactor metagenome</name>
    <dbReference type="NCBI Taxonomy" id="1076179"/>
    <lineage>
        <taxon>unclassified sequences</taxon>
        <taxon>metagenomes</taxon>
        <taxon>ecological metagenomes</taxon>
    </lineage>
</organism>
<protein>
    <submittedName>
        <fullName evidence="1">Uncharacterized protein</fullName>
    </submittedName>
</protein>
<dbReference type="AlphaFoldDB" id="A0A645HZB6"/>
<dbReference type="EMBL" id="VSSQ01103401">
    <property type="protein sequence ID" value="MPN44348.1"/>
    <property type="molecule type" value="Genomic_DNA"/>
</dbReference>